<organism evidence="2 3">
    <name type="scientific">Tropicimonas sediminicola</name>
    <dbReference type="NCBI Taxonomy" id="1031541"/>
    <lineage>
        <taxon>Bacteria</taxon>
        <taxon>Pseudomonadati</taxon>
        <taxon>Pseudomonadota</taxon>
        <taxon>Alphaproteobacteria</taxon>
        <taxon>Rhodobacterales</taxon>
        <taxon>Roseobacteraceae</taxon>
        <taxon>Tropicimonas</taxon>
    </lineage>
</organism>
<dbReference type="OrthoDB" id="9812754at2"/>
<dbReference type="GO" id="GO:0004497">
    <property type="term" value="F:monooxygenase activity"/>
    <property type="evidence" value="ECO:0007669"/>
    <property type="project" value="UniProtKB-KW"/>
</dbReference>
<dbReference type="SUPFAM" id="SSF54909">
    <property type="entry name" value="Dimeric alpha+beta barrel"/>
    <property type="match status" value="1"/>
</dbReference>
<accession>A0A239LL20</accession>
<feature type="domain" description="ABM" evidence="1">
    <location>
        <begin position="2"/>
        <end position="91"/>
    </location>
</feature>
<dbReference type="Gene3D" id="3.30.70.100">
    <property type="match status" value="1"/>
</dbReference>
<dbReference type="PANTHER" id="PTHR33336:SF1">
    <property type="entry name" value="(4S)-4-HYDROXY-5-PHOSPHONOOXYPENTANE-2,3-DIONE ISOMERASE"/>
    <property type="match status" value="1"/>
</dbReference>
<protein>
    <submittedName>
        <fullName evidence="2">Quinol monooxygenase YgiN</fullName>
    </submittedName>
</protein>
<reference evidence="2 3" key="1">
    <citation type="submission" date="2017-06" db="EMBL/GenBank/DDBJ databases">
        <authorList>
            <person name="Kim H.J."/>
            <person name="Triplett B.A."/>
        </authorList>
    </citation>
    <scope>NUCLEOTIDE SEQUENCE [LARGE SCALE GENOMIC DNA]</scope>
    <source>
        <strain evidence="2 3">DSM 29339</strain>
    </source>
</reference>
<dbReference type="InterPro" id="IPR007138">
    <property type="entry name" value="ABM_dom"/>
</dbReference>
<keyword evidence="3" id="KW-1185">Reference proteome</keyword>
<proteinExistence type="predicted"/>
<evidence type="ECO:0000313" key="2">
    <source>
        <dbReference type="EMBL" id="SNT31266.1"/>
    </source>
</evidence>
<dbReference type="RefSeq" id="WP_089235032.1">
    <property type="nucleotide sequence ID" value="NZ_FZOY01000010.1"/>
</dbReference>
<dbReference type="EMBL" id="FZOY01000010">
    <property type="protein sequence ID" value="SNT31266.1"/>
    <property type="molecule type" value="Genomic_DNA"/>
</dbReference>
<evidence type="ECO:0000313" key="3">
    <source>
        <dbReference type="Proteomes" id="UP000198426"/>
    </source>
</evidence>
<name>A0A239LL20_9RHOB</name>
<dbReference type="Proteomes" id="UP000198426">
    <property type="component" value="Unassembled WGS sequence"/>
</dbReference>
<keyword evidence="2" id="KW-0560">Oxidoreductase</keyword>
<dbReference type="AlphaFoldDB" id="A0A239LL20"/>
<gene>
    <name evidence="2" type="ORF">SAMN05421757_11095</name>
</gene>
<dbReference type="PROSITE" id="PS51725">
    <property type="entry name" value="ABM"/>
    <property type="match status" value="1"/>
</dbReference>
<keyword evidence="2" id="KW-0503">Monooxygenase</keyword>
<dbReference type="PANTHER" id="PTHR33336">
    <property type="entry name" value="QUINOL MONOOXYGENASE YGIN-RELATED"/>
    <property type="match status" value="1"/>
</dbReference>
<evidence type="ECO:0000259" key="1">
    <source>
        <dbReference type="PROSITE" id="PS51725"/>
    </source>
</evidence>
<dbReference type="Pfam" id="PF03992">
    <property type="entry name" value="ABM"/>
    <property type="match status" value="1"/>
</dbReference>
<sequence length="96" mass="10695">MFVVTVSIEVNAGQVDAFLPLMLQNARASLSSEPGCRQFDVYTNPERPEAVFLFEVYDSAAAFDAHLSSDHFKQFDRVTAEMIASKQVETFTEVQG</sequence>
<dbReference type="InterPro" id="IPR011008">
    <property type="entry name" value="Dimeric_a/b-barrel"/>
</dbReference>
<dbReference type="GO" id="GO:0005829">
    <property type="term" value="C:cytosol"/>
    <property type="evidence" value="ECO:0007669"/>
    <property type="project" value="TreeGrafter"/>
</dbReference>
<dbReference type="InterPro" id="IPR050744">
    <property type="entry name" value="AI-2_Isomerase_LsrG"/>
</dbReference>